<dbReference type="SUPFAM" id="SSF50370">
    <property type="entry name" value="Ricin B-like lectins"/>
    <property type="match status" value="1"/>
</dbReference>
<dbReference type="EMBL" id="KZ805423">
    <property type="protein sequence ID" value="PVH98012.1"/>
    <property type="molecule type" value="Genomic_DNA"/>
</dbReference>
<name>A0A2V1DIL6_9PLEO</name>
<dbReference type="OrthoDB" id="5344815at2759"/>
<dbReference type="InterPro" id="IPR035992">
    <property type="entry name" value="Ricin_B-like_lectins"/>
</dbReference>
<dbReference type="STRING" id="97972.A0A2V1DIL6"/>
<organism evidence="2 3">
    <name type="scientific">Periconia macrospinosa</name>
    <dbReference type="NCBI Taxonomy" id="97972"/>
    <lineage>
        <taxon>Eukaryota</taxon>
        <taxon>Fungi</taxon>
        <taxon>Dikarya</taxon>
        <taxon>Ascomycota</taxon>
        <taxon>Pezizomycotina</taxon>
        <taxon>Dothideomycetes</taxon>
        <taxon>Pleosporomycetidae</taxon>
        <taxon>Pleosporales</taxon>
        <taxon>Massarineae</taxon>
        <taxon>Periconiaceae</taxon>
        <taxon>Periconia</taxon>
    </lineage>
</organism>
<sequence>MATTTNRGAIVGDFDPKVFYMFYNAVRPGMALAAGLMQDSGGAINMSTAETNSTSAYSSSENWQLYYQAGRYFIRNYDYGDFQLGLTESERTVPRLMKRSGALGQQWSLIRVDVSGGGWKLSNGLLGNGSWMGVSGKNAVPAMQPSENGAVWDLQTNPSAGSPAGALYQDVDGFEVATTSSRTTSTSMPSSSASQSVSDALRPTSEAHTGSHSTLSTGAIVGIAVGWFLVARRKRKEELPELPVDVKQVYAHRVEMGGEPVVHIAQEKNYAEPRFEVE</sequence>
<evidence type="ECO:0000313" key="3">
    <source>
        <dbReference type="Proteomes" id="UP000244855"/>
    </source>
</evidence>
<evidence type="ECO:0000313" key="2">
    <source>
        <dbReference type="EMBL" id="PVH98012.1"/>
    </source>
</evidence>
<protein>
    <submittedName>
        <fullName evidence="2">Uncharacterized protein</fullName>
    </submittedName>
</protein>
<accession>A0A2V1DIL6</accession>
<evidence type="ECO:0000256" key="1">
    <source>
        <dbReference type="SAM" id="MobiDB-lite"/>
    </source>
</evidence>
<keyword evidence="3" id="KW-1185">Reference proteome</keyword>
<feature type="region of interest" description="Disordered" evidence="1">
    <location>
        <begin position="178"/>
        <end position="213"/>
    </location>
</feature>
<gene>
    <name evidence="2" type="ORF">DM02DRAFT_683489</name>
</gene>
<dbReference type="AlphaFoldDB" id="A0A2V1DIL6"/>
<proteinExistence type="predicted"/>
<reference evidence="2 3" key="1">
    <citation type="journal article" date="2018" name="Sci. Rep.">
        <title>Comparative genomics provides insights into the lifestyle and reveals functional heterogeneity of dark septate endophytic fungi.</title>
        <authorList>
            <person name="Knapp D.G."/>
            <person name="Nemeth J.B."/>
            <person name="Barry K."/>
            <person name="Hainaut M."/>
            <person name="Henrissat B."/>
            <person name="Johnson J."/>
            <person name="Kuo A."/>
            <person name="Lim J.H.P."/>
            <person name="Lipzen A."/>
            <person name="Nolan M."/>
            <person name="Ohm R.A."/>
            <person name="Tamas L."/>
            <person name="Grigoriev I.V."/>
            <person name="Spatafora J.W."/>
            <person name="Nagy L.G."/>
            <person name="Kovacs G.M."/>
        </authorList>
    </citation>
    <scope>NUCLEOTIDE SEQUENCE [LARGE SCALE GENOMIC DNA]</scope>
    <source>
        <strain evidence="2 3">DSE2036</strain>
    </source>
</reference>
<dbReference type="Proteomes" id="UP000244855">
    <property type="component" value="Unassembled WGS sequence"/>
</dbReference>
<feature type="compositionally biased region" description="Low complexity" evidence="1">
    <location>
        <begin position="178"/>
        <end position="198"/>
    </location>
</feature>